<feature type="region of interest" description="Disordered" evidence="2">
    <location>
        <begin position="326"/>
        <end position="837"/>
    </location>
</feature>
<dbReference type="Proteomes" id="UP000467124">
    <property type="component" value="Unassembled WGS sequence"/>
</dbReference>
<protein>
    <submittedName>
        <fullName evidence="3">Uncharacterized protein</fullName>
    </submittedName>
</protein>
<reference evidence="3 4" key="1">
    <citation type="journal article" date="2019" name="Nat. Commun.">
        <title>The antimicrobial potential of Streptomyces from insect microbiomes.</title>
        <authorList>
            <person name="Chevrette M.G."/>
            <person name="Carlson C.M."/>
            <person name="Ortega H.E."/>
            <person name="Thomas C."/>
            <person name="Ananiev G.E."/>
            <person name="Barns K.J."/>
            <person name="Book A.J."/>
            <person name="Cagnazzo J."/>
            <person name="Carlos C."/>
            <person name="Flanigan W."/>
            <person name="Grubbs K.J."/>
            <person name="Horn H.A."/>
            <person name="Hoffmann F.M."/>
            <person name="Klassen J.L."/>
            <person name="Knack J.J."/>
            <person name="Lewin G.R."/>
            <person name="McDonald B.R."/>
            <person name="Muller L."/>
            <person name="Melo W.G.P."/>
            <person name="Pinto-Tomas A.A."/>
            <person name="Schmitz A."/>
            <person name="Wendt-Pienkowski E."/>
            <person name="Wildman S."/>
            <person name="Zhao M."/>
            <person name="Zhang F."/>
            <person name="Bugni T.S."/>
            <person name="Andes D.R."/>
            <person name="Pupo M.T."/>
            <person name="Currie C.R."/>
        </authorList>
    </citation>
    <scope>NUCLEOTIDE SEQUENCE [LARGE SCALE GENOMIC DNA]</scope>
    <source>
        <strain evidence="3 4">SID5840</strain>
    </source>
</reference>
<feature type="compositionally biased region" description="Basic and acidic residues" evidence="2">
    <location>
        <begin position="368"/>
        <end position="377"/>
    </location>
</feature>
<feature type="coiled-coil region" evidence="1">
    <location>
        <begin position="880"/>
        <end position="907"/>
    </location>
</feature>
<feature type="compositionally biased region" description="Low complexity" evidence="2">
    <location>
        <begin position="515"/>
        <end position="526"/>
    </location>
</feature>
<dbReference type="AlphaFoldDB" id="A0A7K2IXG0"/>
<evidence type="ECO:0000256" key="2">
    <source>
        <dbReference type="SAM" id="MobiDB-lite"/>
    </source>
</evidence>
<gene>
    <name evidence="3" type="ORF">GTW20_21015</name>
</gene>
<evidence type="ECO:0000313" key="3">
    <source>
        <dbReference type="EMBL" id="MYR34661.1"/>
    </source>
</evidence>
<evidence type="ECO:0000256" key="1">
    <source>
        <dbReference type="SAM" id="Coils"/>
    </source>
</evidence>
<sequence>MPESTMAPDEWSAVRSGDHHQIHFAWAEPTLLGHNGPGPAATSLTADDRPALRSWRDRLLPALTADYRSALADTAPSAYPETLWARHYPDGRSALVYRWPGDVRRAHAWAIVGPSRGLTLPRVLALHENPNTRPADSRPPSPGWATMRALRAPEPWELTAAPGAVRSRDRRAAETRIGDEPILIGAVARALAHPDRPVHLMLEPERADLWQAVQLRFLWGMHRILHDVLTPPSAIPAAAWNWSFSTYEPVLGGEDGPHLAFGPPVENAAGRGPFLSPAPLEHLKIADALVTILREEGGDALTEHLNARGVPGAGTFADRLELIQDWLDPRPGPGEPPNAVPDERPRTGEEDTETAVAEPPVLETSPSEGHDEERDAPARPSFEAPEGEESASTESVPRSRTASERVEPLPETPGGELREAPDPFADTEEEPHEREFPIGKRPFRTEGVPTGEEEPAVPGPRRVRGEGTSGTESDEDAGEETEDPSLDLEATPLPGFDEPDLESFPPASRNERSNPATTTRGTAPGTSIASPTPTNTGRATEPATPEPASAPSEPVGNVGAPFSEPVADESDPTTPPRGAAPAFVFRGPEPEPAARTSRIEAPSPEPSTDTTTSSGSEPGPSVLDPDPEAPAHGGATPSSELSTGATSSRAPDLGPSYRDRGKDPSEAFAGTTSPSGPDPEPSVLDPDPETPAHAPETTLSGTSDDTVPPRASSLEPSAPGSGSERSGEGGEATLSGTFADTTAPSDSEPGLDPESGFSSHGRESHLFEFVADPEASSPLSDASAERGTPPALSAPASSRDPDEAPALPFIRDEEAPPNYEAETAPEVDEDHTDPDDNWPTHYIDLPLARLERWHRRRGPEGARTDVADVHAAVRAERSELDRVRSERDHYHVEVQELRRENARLDRSWIETDADEEPARPRRRGALRILFLLLLLTAVLAIGVEVGSRVEGGVLGLLGMIPGLPL</sequence>
<dbReference type="PRINTS" id="PR01217">
    <property type="entry name" value="PRICHEXTENSN"/>
</dbReference>
<dbReference type="RefSeq" id="WP_161111629.1">
    <property type="nucleotide sequence ID" value="NZ_WWHY01000001.1"/>
</dbReference>
<feature type="compositionally biased region" description="Pro residues" evidence="2">
    <location>
        <begin position="330"/>
        <end position="339"/>
    </location>
</feature>
<name>A0A7K2IXG0_9ACTN</name>
<feature type="compositionally biased region" description="Polar residues" evidence="2">
    <location>
        <begin position="636"/>
        <end position="649"/>
    </location>
</feature>
<feature type="compositionally biased region" description="Acidic residues" evidence="2">
    <location>
        <begin position="823"/>
        <end position="836"/>
    </location>
</feature>
<organism evidence="3 4">
    <name type="scientific">Nocardiopsis alba</name>
    <dbReference type="NCBI Taxonomy" id="53437"/>
    <lineage>
        <taxon>Bacteria</taxon>
        <taxon>Bacillati</taxon>
        <taxon>Actinomycetota</taxon>
        <taxon>Actinomycetes</taxon>
        <taxon>Streptosporangiales</taxon>
        <taxon>Nocardiopsidaceae</taxon>
        <taxon>Nocardiopsis</taxon>
    </lineage>
</organism>
<comment type="caution">
    <text evidence="3">The sequence shown here is derived from an EMBL/GenBank/DDBJ whole genome shotgun (WGS) entry which is preliminary data.</text>
</comment>
<feature type="compositionally biased region" description="Polar residues" evidence="2">
    <location>
        <begin position="527"/>
        <end position="538"/>
    </location>
</feature>
<evidence type="ECO:0000313" key="4">
    <source>
        <dbReference type="Proteomes" id="UP000467124"/>
    </source>
</evidence>
<proteinExistence type="predicted"/>
<dbReference type="EMBL" id="WWHY01000001">
    <property type="protein sequence ID" value="MYR34661.1"/>
    <property type="molecule type" value="Genomic_DNA"/>
</dbReference>
<keyword evidence="1" id="KW-0175">Coiled coil</keyword>
<accession>A0A7K2IXG0</accession>
<feature type="compositionally biased region" description="Low complexity" evidence="2">
    <location>
        <begin position="606"/>
        <end position="621"/>
    </location>
</feature>
<feature type="compositionally biased region" description="Low complexity" evidence="2">
    <location>
        <begin position="715"/>
        <end position="724"/>
    </location>
</feature>
<feature type="compositionally biased region" description="Low complexity" evidence="2">
    <location>
        <begin position="539"/>
        <end position="554"/>
    </location>
</feature>
<feature type="compositionally biased region" description="Polar residues" evidence="2">
    <location>
        <begin position="734"/>
        <end position="745"/>
    </location>
</feature>
<feature type="compositionally biased region" description="Acidic residues" evidence="2">
    <location>
        <begin position="472"/>
        <end position="486"/>
    </location>
</feature>